<dbReference type="Pfam" id="PF13181">
    <property type="entry name" value="TPR_8"/>
    <property type="match status" value="1"/>
</dbReference>
<dbReference type="InterPro" id="IPR019734">
    <property type="entry name" value="TPR_rpt"/>
</dbReference>
<dbReference type="GO" id="GO:0035269">
    <property type="term" value="P:protein O-linked glycosylation via mannose"/>
    <property type="evidence" value="ECO:0007669"/>
    <property type="project" value="TreeGrafter"/>
</dbReference>
<dbReference type="Proteomes" id="UP000008718">
    <property type="component" value="Chromosome"/>
</dbReference>
<dbReference type="AlphaFoldDB" id="E4T715"/>
<accession>E4T715</accession>
<dbReference type="EMBL" id="CP002345">
    <property type="protein sequence ID" value="ADQ80509.1"/>
    <property type="molecule type" value="Genomic_DNA"/>
</dbReference>
<organism evidence="4 5">
    <name type="scientific">Paludibacter propionicigenes (strain DSM 17365 / JCM 13257 / WB4)</name>
    <dbReference type="NCBI Taxonomy" id="694427"/>
    <lineage>
        <taxon>Bacteria</taxon>
        <taxon>Pseudomonadati</taxon>
        <taxon>Bacteroidota</taxon>
        <taxon>Bacteroidia</taxon>
        <taxon>Bacteroidales</taxon>
        <taxon>Paludibacteraceae</taxon>
        <taxon>Paludibacter</taxon>
    </lineage>
</organism>
<dbReference type="KEGG" id="ppn:Palpr_2376"/>
<protein>
    <submittedName>
        <fullName evidence="4">Tetratricopeptide TPR_1 repeat-containing protein</fullName>
    </submittedName>
</protein>
<dbReference type="eggNOG" id="COG0457">
    <property type="taxonomic scope" value="Bacteria"/>
</dbReference>
<reference evidence="4 5" key="2">
    <citation type="journal article" date="2011" name="Stand. Genomic Sci.">
        <title>Complete genome sequence of Paludibacter propionicigenes type strain (WB4).</title>
        <authorList>
            <person name="Gronow S."/>
            <person name="Munk C."/>
            <person name="Lapidus A."/>
            <person name="Nolan M."/>
            <person name="Lucas S."/>
            <person name="Hammon N."/>
            <person name="Deshpande S."/>
            <person name="Cheng J.F."/>
            <person name="Tapia R."/>
            <person name="Han C."/>
            <person name="Goodwin L."/>
            <person name="Pitluck S."/>
            <person name="Liolios K."/>
            <person name="Ivanova N."/>
            <person name="Mavromatis K."/>
            <person name="Mikhailova N."/>
            <person name="Pati A."/>
            <person name="Chen A."/>
            <person name="Palaniappan K."/>
            <person name="Land M."/>
            <person name="Hauser L."/>
            <person name="Chang Y.J."/>
            <person name="Jeffries C.D."/>
            <person name="Brambilla E."/>
            <person name="Rohde M."/>
            <person name="Goker M."/>
            <person name="Detter J.C."/>
            <person name="Woyke T."/>
            <person name="Bristow J."/>
            <person name="Eisen J.A."/>
            <person name="Markowitz V."/>
            <person name="Hugenholtz P."/>
            <person name="Kyrpides N.C."/>
            <person name="Klenk H.P."/>
        </authorList>
    </citation>
    <scope>NUCLEOTIDE SEQUENCE [LARGE SCALE GENOMIC DNA]</scope>
    <source>
        <strain evidence="5">DSM 17365 / JCM 13257 / WB4</strain>
    </source>
</reference>
<reference key="1">
    <citation type="submission" date="2010-11" db="EMBL/GenBank/DDBJ databases">
        <title>The complete genome of Paludibacter propionicigenes DSM 17365.</title>
        <authorList>
            <consortium name="US DOE Joint Genome Institute (JGI-PGF)"/>
            <person name="Lucas S."/>
            <person name="Copeland A."/>
            <person name="Lapidus A."/>
            <person name="Bruce D."/>
            <person name="Goodwin L."/>
            <person name="Pitluck S."/>
            <person name="Kyrpides N."/>
            <person name="Mavromatis K."/>
            <person name="Ivanova N."/>
            <person name="Munk A.C."/>
            <person name="Brettin T."/>
            <person name="Detter J.C."/>
            <person name="Han C."/>
            <person name="Tapia R."/>
            <person name="Land M."/>
            <person name="Hauser L."/>
            <person name="Markowitz V."/>
            <person name="Cheng J.-F."/>
            <person name="Hugenholtz P."/>
            <person name="Woyke T."/>
            <person name="Wu D."/>
            <person name="Gronow S."/>
            <person name="Wellnitz S."/>
            <person name="Brambilla E."/>
            <person name="Klenk H.-P."/>
            <person name="Eisen J.A."/>
        </authorList>
    </citation>
    <scope>NUCLEOTIDE SEQUENCE</scope>
    <source>
        <strain>WB4</strain>
    </source>
</reference>
<keyword evidence="1" id="KW-0677">Repeat</keyword>
<dbReference type="STRING" id="694427.Palpr_2376"/>
<evidence type="ECO:0000256" key="2">
    <source>
        <dbReference type="ARBA" id="ARBA00022803"/>
    </source>
</evidence>
<evidence type="ECO:0000313" key="4">
    <source>
        <dbReference type="EMBL" id="ADQ80509.1"/>
    </source>
</evidence>
<dbReference type="GO" id="GO:0030968">
    <property type="term" value="P:endoplasmic reticulum unfolded protein response"/>
    <property type="evidence" value="ECO:0007669"/>
    <property type="project" value="TreeGrafter"/>
</dbReference>
<dbReference type="RefSeq" id="WP_013445878.1">
    <property type="nucleotide sequence ID" value="NC_014734.1"/>
</dbReference>
<proteinExistence type="predicted"/>
<dbReference type="InterPro" id="IPR052346">
    <property type="entry name" value="O-mannosyl-transferase_TMTC"/>
</dbReference>
<evidence type="ECO:0000256" key="3">
    <source>
        <dbReference type="PROSITE-ProRule" id="PRU00339"/>
    </source>
</evidence>
<dbReference type="PROSITE" id="PS50005">
    <property type="entry name" value="TPR"/>
    <property type="match status" value="1"/>
</dbReference>
<dbReference type="Gene3D" id="1.25.40.10">
    <property type="entry name" value="Tetratricopeptide repeat domain"/>
    <property type="match status" value="1"/>
</dbReference>
<dbReference type="GO" id="GO:0000030">
    <property type="term" value="F:mannosyltransferase activity"/>
    <property type="evidence" value="ECO:0007669"/>
    <property type="project" value="TreeGrafter"/>
</dbReference>
<gene>
    <name evidence="4" type="ordered locus">Palpr_2376</name>
</gene>
<dbReference type="OrthoDB" id="9803982at2"/>
<feature type="repeat" description="TPR" evidence="3">
    <location>
        <begin position="76"/>
        <end position="109"/>
    </location>
</feature>
<name>E4T715_PALPW</name>
<keyword evidence="2 3" id="KW-0802">TPR repeat</keyword>
<dbReference type="PROSITE" id="PS51257">
    <property type="entry name" value="PROKAR_LIPOPROTEIN"/>
    <property type="match status" value="1"/>
</dbReference>
<dbReference type="HOGENOM" id="CLU_1359296_0_0_10"/>
<dbReference type="PANTHER" id="PTHR44227:SF3">
    <property type="entry name" value="PROTEIN O-MANNOSYL-TRANSFERASE TMTC4"/>
    <property type="match status" value="1"/>
</dbReference>
<dbReference type="PANTHER" id="PTHR44227">
    <property type="match status" value="1"/>
</dbReference>
<dbReference type="InterPro" id="IPR011990">
    <property type="entry name" value="TPR-like_helical_dom_sf"/>
</dbReference>
<keyword evidence="5" id="KW-1185">Reference proteome</keyword>
<evidence type="ECO:0000256" key="1">
    <source>
        <dbReference type="ARBA" id="ARBA00022737"/>
    </source>
</evidence>
<sequence length="201" mass="23092">MKKITLLLLVIVTLSCNLSREQKDKSSSTFSDEIINISNKEAKLLYEKSIESAKNNDFKTELSLLIKADSICPNTPCILTNIGTDYAIFKDYTLAINYYDRVLNINSQYSKVHVNYAKVLNHLERYSEAVEIEKKGLEIDSIHELDKKMLLFSLGITYSKLEKYDLALNALTKANECSNHEYKKDEIKGLEDYIKSKMKNK</sequence>
<dbReference type="SUPFAM" id="SSF48452">
    <property type="entry name" value="TPR-like"/>
    <property type="match status" value="1"/>
</dbReference>
<evidence type="ECO:0000313" key="5">
    <source>
        <dbReference type="Proteomes" id="UP000008718"/>
    </source>
</evidence>
<dbReference type="SMART" id="SM00028">
    <property type="entry name" value="TPR"/>
    <property type="match status" value="3"/>
</dbReference>